<evidence type="ECO:0000313" key="3">
    <source>
        <dbReference type="Proteomes" id="UP000248627"/>
    </source>
</evidence>
<dbReference type="InterPro" id="IPR013154">
    <property type="entry name" value="ADH-like_N"/>
</dbReference>
<reference evidence="2 3" key="1">
    <citation type="submission" date="2018-01" db="EMBL/GenBank/DDBJ databases">
        <title>Draft genome sequence of Jishengella endophytica.</title>
        <authorList>
            <person name="Sahin N."/>
            <person name="Ay H."/>
            <person name="Saygin H."/>
        </authorList>
    </citation>
    <scope>NUCLEOTIDE SEQUENCE [LARGE SCALE GENOMIC DNA]</scope>
    <source>
        <strain evidence="2 3">DSM 45430</strain>
    </source>
</reference>
<dbReference type="GO" id="GO:0008270">
    <property type="term" value="F:zinc ion binding"/>
    <property type="evidence" value="ECO:0007669"/>
    <property type="project" value="InterPro"/>
</dbReference>
<dbReference type="InterPro" id="IPR020843">
    <property type="entry name" value="ER"/>
</dbReference>
<dbReference type="GO" id="GO:0016491">
    <property type="term" value="F:oxidoreductase activity"/>
    <property type="evidence" value="ECO:0007669"/>
    <property type="project" value="InterPro"/>
</dbReference>
<dbReference type="SMART" id="SM00829">
    <property type="entry name" value="PKS_ER"/>
    <property type="match status" value="1"/>
</dbReference>
<dbReference type="RefSeq" id="WP_111242046.1">
    <property type="nucleotide sequence ID" value="NZ_AP023358.1"/>
</dbReference>
<dbReference type="AlphaFoldDB" id="A0A2W2CM97"/>
<accession>A0A2W2CM97</accession>
<name>A0A2W2CM97_9ACTN</name>
<dbReference type="PANTHER" id="PTHR44013:SF1">
    <property type="entry name" value="ZINC-TYPE ALCOHOL DEHYDROGENASE-LIKE PROTEIN C16A3.02C"/>
    <property type="match status" value="1"/>
</dbReference>
<dbReference type="InterPro" id="IPR036291">
    <property type="entry name" value="NAD(P)-bd_dom_sf"/>
</dbReference>
<dbReference type="EMBL" id="POTX01000020">
    <property type="protein sequence ID" value="PZF99662.1"/>
    <property type="molecule type" value="Genomic_DNA"/>
</dbReference>
<keyword evidence="3" id="KW-1185">Reference proteome</keyword>
<dbReference type="Proteomes" id="UP000248627">
    <property type="component" value="Unassembled WGS sequence"/>
</dbReference>
<protein>
    <submittedName>
        <fullName evidence="2">NADPH:quinone reductase</fullName>
    </submittedName>
</protein>
<comment type="caution">
    <text evidence="2">The sequence shown here is derived from an EMBL/GenBank/DDBJ whole genome shotgun (WGS) entry which is preliminary data.</text>
</comment>
<proteinExistence type="predicted"/>
<evidence type="ECO:0000313" key="2">
    <source>
        <dbReference type="EMBL" id="PZF99662.1"/>
    </source>
</evidence>
<dbReference type="InterPro" id="IPR002364">
    <property type="entry name" value="Quin_OxRdtase/zeta-crystal_CS"/>
</dbReference>
<dbReference type="InterPro" id="IPR011032">
    <property type="entry name" value="GroES-like_sf"/>
</dbReference>
<dbReference type="Pfam" id="PF08240">
    <property type="entry name" value="ADH_N"/>
    <property type="match status" value="1"/>
</dbReference>
<dbReference type="Gene3D" id="3.40.50.720">
    <property type="entry name" value="NAD(P)-binding Rossmann-like Domain"/>
    <property type="match status" value="1"/>
</dbReference>
<dbReference type="InterPro" id="IPR052733">
    <property type="entry name" value="Chloroplast_QOR"/>
</dbReference>
<dbReference type="OrthoDB" id="9801186at2"/>
<dbReference type="SUPFAM" id="SSF51735">
    <property type="entry name" value="NAD(P)-binding Rossmann-fold domains"/>
    <property type="match status" value="1"/>
</dbReference>
<dbReference type="SUPFAM" id="SSF50129">
    <property type="entry name" value="GroES-like"/>
    <property type="match status" value="1"/>
</dbReference>
<sequence length="307" mass="31348">MRAIRIHQYGAASVIQEEDVSRPVPGRGDVLIQVAATSFNPSDVGLRRGLLRSVVPLDLPYTLGGDVAGTIVEVGDSVHTFAVGDRVIGRLDTGGAAAEYVTAAADTVVTAPTAVSLPYAAAIPIAGVTAWQAVFEHAGVKAGQRVLVNGAGGGVGGFAVQLAKHAGAHVIATASRRSADVVRQLGADKIVDYRVTPLGEALDGPVDVILNFVVVGVRQAATLMSLVRPGGIVVSATVALQAPTGSAVTAVRFVARNDTSHLAALVKLVDAGAVRLDIAASRPLADLASVHREAESGHLRGKTILVP</sequence>
<dbReference type="Gene3D" id="3.90.180.10">
    <property type="entry name" value="Medium-chain alcohol dehydrogenases, catalytic domain"/>
    <property type="match status" value="1"/>
</dbReference>
<dbReference type="PANTHER" id="PTHR44013">
    <property type="entry name" value="ZINC-TYPE ALCOHOL DEHYDROGENASE-LIKE PROTEIN C16A3.02C"/>
    <property type="match status" value="1"/>
</dbReference>
<dbReference type="Pfam" id="PF13602">
    <property type="entry name" value="ADH_zinc_N_2"/>
    <property type="match status" value="1"/>
</dbReference>
<dbReference type="CDD" id="cd05289">
    <property type="entry name" value="MDR_like_2"/>
    <property type="match status" value="1"/>
</dbReference>
<gene>
    <name evidence="2" type="ORF">C1I93_05070</name>
</gene>
<dbReference type="PROSITE" id="PS01162">
    <property type="entry name" value="QOR_ZETA_CRYSTAL"/>
    <property type="match status" value="1"/>
</dbReference>
<evidence type="ECO:0000259" key="1">
    <source>
        <dbReference type="SMART" id="SM00829"/>
    </source>
</evidence>
<feature type="domain" description="Enoyl reductase (ER)" evidence="1">
    <location>
        <begin position="10"/>
        <end position="305"/>
    </location>
</feature>
<organism evidence="2 3">
    <name type="scientific">Micromonospora endophytica</name>
    <dbReference type="NCBI Taxonomy" id="515350"/>
    <lineage>
        <taxon>Bacteria</taxon>
        <taxon>Bacillati</taxon>
        <taxon>Actinomycetota</taxon>
        <taxon>Actinomycetes</taxon>
        <taxon>Micromonosporales</taxon>
        <taxon>Micromonosporaceae</taxon>
        <taxon>Micromonospora</taxon>
    </lineage>
</organism>